<comment type="caution">
    <text evidence="4">The sequence shown here is derived from an EMBL/GenBank/DDBJ whole genome shotgun (WGS) entry which is preliminary data.</text>
</comment>
<evidence type="ECO:0000259" key="3">
    <source>
        <dbReference type="PROSITE" id="PS50923"/>
    </source>
</evidence>
<dbReference type="InterPro" id="IPR000436">
    <property type="entry name" value="Sushi_SCR_CCP_dom"/>
</dbReference>
<comment type="caution">
    <text evidence="2">Lacks conserved residue(s) required for the propagation of feature annotation.</text>
</comment>
<protein>
    <recommendedName>
        <fullName evidence="3">Sushi domain-containing protein</fullName>
    </recommendedName>
</protein>
<gene>
    <name evidence="4" type="ORF">C7M84_002235</name>
</gene>
<sequence>MSLLLPFFRCEAEGASLAPIHSLKDLTPMTTDRLYYTAHIWTSGSLQPPLPPELSCHPLPDCKAGRDKSCLVVNRDSAFGRQCFPRGREGLGAACVQPARCPPHYSLHNNKCYSLKGVPKGAASSLYMQGLLACSGEGAALAFPEDEQTLLFLADLARSSFIGSTGGAGEIQVLLGLNDITGNWTAGGLYNPSEAIVSQAGISPPDFHYRYLKVPALTGLPVLAPSTIHGPPGTSLASCQLYGLTVCREEPPPPALNMDRIWDFNFTAGAVARYVCYPGYFADRDTRWGTQLAECRGQLGDWVVSEQSSLANLCVDGPSPPSALIKEARTPASLHLNGTLTFTCPQRMATRDLAATQILTCSLVPGGYAFRPAAVEACDVCLGEPKVEHATTNWQRTQTYVVGEHVLATCGRGHAFDATEKSREVSCTEAGWHVLGSCYEGSY</sequence>
<dbReference type="PROSITE" id="PS50923">
    <property type="entry name" value="SUSHI"/>
    <property type="match status" value="1"/>
</dbReference>
<dbReference type="Proteomes" id="UP000283509">
    <property type="component" value="Unassembled WGS sequence"/>
</dbReference>
<organism evidence="4 5">
    <name type="scientific">Penaeus vannamei</name>
    <name type="common">Whiteleg shrimp</name>
    <name type="synonym">Litopenaeus vannamei</name>
    <dbReference type="NCBI Taxonomy" id="6689"/>
    <lineage>
        <taxon>Eukaryota</taxon>
        <taxon>Metazoa</taxon>
        <taxon>Ecdysozoa</taxon>
        <taxon>Arthropoda</taxon>
        <taxon>Crustacea</taxon>
        <taxon>Multicrustacea</taxon>
        <taxon>Malacostraca</taxon>
        <taxon>Eumalacostraca</taxon>
        <taxon>Eucarida</taxon>
        <taxon>Decapoda</taxon>
        <taxon>Dendrobranchiata</taxon>
        <taxon>Penaeoidea</taxon>
        <taxon>Penaeidae</taxon>
        <taxon>Penaeus</taxon>
    </lineage>
</organism>
<evidence type="ECO:0000313" key="5">
    <source>
        <dbReference type="Proteomes" id="UP000283509"/>
    </source>
</evidence>
<dbReference type="SUPFAM" id="SSF56436">
    <property type="entry name" value="C-type lectin-like"/>
    <property type="match status" value="1"/>
</dbReference>
<evidence type="ECO:0000313" key="4">
    <source>
        <dbReference type="EMBL" id="ROT79049.1"/>
    </source>
</evidence>
<dbReference type="AlphaFoldDB" id="A0A423TRG7"/>
<reference evidence="4 5" key="1">
    <citation type="submission" date="2018-04" db="EMBL/GenBank/DDBJ databases">
        <authorList>
            <person name="Zhang X."/>
            <person name="Yuan J."/>
            <person name="Li F."/>
            <person name="Xiang J."/>
        </authorList>
    </citation>
    <scope>NUCLEOTIDE SEQUENCE [LARGE SCALE GENOMIC DNA]</scope>
    <source>
        <tissue evidence="4">Muscle</tissue>
    </source>
</reference>
<name>A0A423TRG7_PENVA</name>
<proteinExistence type="predicted"/>
<keyword evidence="1" id="KW-1015">Disulfide bond</keyword>
<keyword evidence="2" id="KW-0768">Sushi</keyword>
<dbReference type="OrthoDB" id="6381702at2759"/>
<accession>A0A423TRG7</accession>
<dbReference type="EMBL" id="QCYY01001299">
    <property type="protein sequence ID" value="ROT79049.1"/>
    <property type="molecule type" value="Genomic_DNA"/>
</dbReference>
<evidence type="ECO:0000256" key="2">
    <source>
        <dbReference type="PROSITE-ProRule" id="PRU00302"/>
    </source>
</evidence>
<dbReference type="InterPro" id="IPR016187">
    <property type="entry name" value="CTDL_fold"/>
</dbReference>
<keyword evidence="5" id="KW-1185">Reference proteome</keyword>
<feature type="domain" description="Sushi" evidence="3">
    <location>
        <begin position="245"/>
        <end position="316"/>
    </location>
</feature>
<evidence type="ECO:0000256" key="1">
    <source>
        <dbReference type="ARBA" id="ARBA00023157"/>
    </source>
</evidence>
<reference evidence="4 5" key="2">
    <citation type="submission" date="2019-01" db="EMBL/GenBank/DDBJ databases">
        <title>The decoding of complex shrimp genome reveals the adaptation for benthos swimmer, frequently molting mechanism and breeding impact on genome.</title>
        <authorList>
            <person name="Sun Y."/>
            <person name="Gao Y."/>
            <person name="Yu Y."/>
        </authorList>
    </citation>
    <scope>NUCLEOTIDE SEQUENCE [LARGE SCALE GENOMIC DNA]</scope>
    <source>
        <tissue evidence="4">Muscle</tissue>
    </source>
</reference>